<organism evidence="3 4">
    <name type="scientific">Actinophytocola oryzae</name>
    <dbReference type="NCBI Taxonomy" id="502181"/>
    <lineage>
        <taxon>Bacteria</taxon>
        <taxon>Bacillati</taxon>
        <taxon>Actinomycetota</taxon>
        <taxon>Actinomycetes</taxon>
        <taxon>Pseudonocardiales</taxon>
        <taxon>Pseudonocardiaceae</taxon>
    </lineage>
</organism>
<dbReference type="PROSITE" id="PS50104">
    <property type="entry name" value="TIR"/>
    <property type="match status" value="1"/>
</dbReference>
<dbReference type="AlphaFoldDB" id="A0A4R7W5R1"/>
<dbReference type="RefSeq" id="WP_133900732.1">
    <property type="nucleotide sequence ID" value="NZ_SOCP01000001.1"/>
</dbReference>
<keyword evidence="4" id="KW-1185">Reference proteome</keyword>
<evidence type="ECO:0000313" key="3">
    <source>
        <dbReference type="EMBL" id="TDV57458.1"/>
    </source>
</evidence>
<evidence type="ECO:0000256" key="1">
    <source>
        <dbReference type="SAM" id="MobiDB-lite"/>
    </source>
</evidence>
<accession>A0A4R7W5R1</accession>
<name>A0A4R7W5R1_9PSEU</name>
<proteinExistence type="predicted"/>
<dbReference type="Pfam" id="PF13676">
    <property type="entry name" value="TIR_2"/>
    <property type="match status" value="1"/>
</dbReference>
<comment type="caution">
    <text evidence="3">The sequence shown here is derived from an EMBL/GenBank/DDBJ whole genome shotgun (WGS) entry which is preliminary data.</text>
</comment>
<dbReference type="InterPro" id="IPR000157">
    <property type="entry name" value="TIR_dom"/>
</dbReference>
<sequence length="196" mass="21641">MRAFVNYRTKDEAATAQLVSRHLCDRLGERNVFLDNRSIEPGTLFDDELLRNVWRSNLMVSVIGERWLDFPGSAGRAIDDPDDWVHRELAEAFTHQVRVVPLLVGAARLPSEAELPRPLATLAHRQFVRLDLGMPETGFARLDRVLELPSRGEEPKPTGGQSGGIGSVRGNRNISITDPGGAVNIGDRINLGRDGV</sequence>
<dbReference type="EMBL" id="SOCP01000001">
    <property type="protein sequence ID" value="TDV57458.1"/>
    <property type="molecule type" value="Genomic_DNA"/>
</dbReference>
<dbReference type="InterPro" id="IPR035897">
    <property type="entry name" value="Toll_tir_struct_dom_sf"/>
</dbReference>
<feature type="region of interest" description="Disordered" evidence="1">
    <location>
        <begin position="149"/>
        <end position="179"/>
    </location>
</feature>
<gene>
    <name evidence="3" type="ORF">CLV71_101329</name>
</gene>
<dbReference type="Gene3D" id="3.40.50.10140">
    <property type="entry name" value="Toll/interleukin-1 receptor homology (TIR) domain"/>
    <property type="match status" value="1"/>
</dbReference>
<evidence type="ECO:0000313" key="4">
    <source>
        <dbReference type="Proteomes" id="UP000294927"/>
    </source>
</evidence>
<dbReference type="OrthoDB" id="4547231at2"/>
<feature type="domain" description="TIR" evidence="2">
    <location>
        <begin position="1"/>
        <end position="146"/>
    </location>
</feature>
<protein>
    <submittedName>
        <fullName evidence="3">TIR domain-containing protein</fullName>
    </submittedName>
</protein>
<dbReference type="Proteomes" id="UP000294927">
    <property type="component" value="Unassembled WGS sequence"/>
</dbReference>
<dbReference type="GO" id="GO:0007165">
    <property type="term" value="P:signal transduction"/>
    <property type="evidence" value="ECO:0007669"/>
    <property type="project" value="InterPro"/>
</dbReference>
<dbReference type="SUPFAM" id="SSF52200">
    <property type="entry name" value="Toll/Interleukin receptor TIR domain"/>
    <property type="match status" value="1"/>
</dbReference>
<evidence type="ECO:0000259" key="2">
    <source>
        <dbReference type="PROSITE" id="PS50104"/>
    </source>
</evidence>
<reference evidence="3 4" key="1">
    <citation type="submission" date="2019-03" db="EMBL/GenBank/DDBJ databases">
        <title>Genomic Encyclopedia of Archaeal and Bacterial Type Strains, Phase II (KMG-II): from individual species to whole genera.</title>
        <authorList>
            <person name="Goeker M."/>
        </authorList>
    </citation>
    <scope>NUCLEOTIDE SEQUENCE [LARGE SCALE GENOMIC DNA]</scope>
    <source>
        <strain evidence="3 4">DSM 45499</strain>
    </source>
</reference>